<dbReference type="GO" id="GO:0008757">
    <property type="term" value="F:S-adenosylmethionine-dependent methyltransferase activity"/>
    <property type="evidence" value="ECO:0007669"/>
    <property type="project" value="InterPro"/>
</dbReference>
<dbReference type="InterPro" id="IPR019734">
    <property type="entry name" value="TPR_rpt"/>
</dbReference>
<dbReference type="Gene3D" id="3.40.50.150">
    <property type="entry name" value="Vaccinia Virus protein VP39"/>
    <property type="match status" value="1"/>
</dbReference>
<protein>
    <submittedName>
        <fullName evidence="3">Methyltransferase domain-containing protein</fullName>
    </submittedName>
</protein>
<dbReference type="InterPro" id="IPR013216">
    <property type="entry name" value="Methyltransf_11"/>
</dbReference>
<dbReference type="EMBL" id="FOLE01000004">
    <property type="protein sequence ID" value="SFC25080.1"/>
    <property type="molecule type" value="Genomic_DNA"/>
</dbReference>
<keyword evidence="1" id="KW-0802">TPR repeat</keyword>
<feature type="domain" description="Methyltransferase type 11" evidence="2">
    <location>
        <begin position="100"/>
        <end position="178"/>
    </location>
</feature>
<dbReference type="InterPro" id="IPR011990">
    <property type="entry name" value="TPR-like_helical_dom_sf"/>
</dbReference>
<proteinExistence type="predicted"/>
<dbReference type="InterPro" id="IPR029063">
    <property type="entry name" value="SAM-dependent_MTases_sf"/>
</dbReference>
<dbReference type="PROSITE" id="PS50005">
    <property type="entry name" value="TPR"/>
    <property type="match status" value="1"/>
</dbReference>
<dbReference type="OrthoDB" id="946519at2"/>
<evidence type="ECO:0000313" key="3">
    <source>
        <dbReference type="EMBL" id="SFC25080.1"/>
    </source>
</evidence>
<feature type="repeat" description="TPR" evidence="1">
    <location>
        <begin position="327"/>
        <end position="360"/>
    </location>
</feature>
<keyword evidence="4" id="KW-1185">Reference proteome</keyword>
<dbReference type="SMART" id="SM00028">
    <property type="entry name" value="TPR"/>
    <property type="match status" value="1"/>
</dbReference>
<dbReference type="SUPFAM" id="SSF53335">
    <property type="entry name" value="S-adenosyl-L-methionine-dependent methyltransferases"/>
    <property type="match status" value="1"/>
</dbReference>
<reference evidence="3 4" key="1">
    <citation type="submission" date="2016-10" db="EMBL/GenBank/DDBJ databases">
        <authorList>
            <person name="de Groot N.N."/>
        </authorList>
    </citation>
    <scope>NUCLEOTIDE SEQUENCE [LARGE SCALE GENOMIC DNA]</scope>
    <source>
        <strain evidence="3 4">DSM 6793</strain>
    </source>
</reference>
<evidence type="ECO:0000313" key="4">
    <source>
        <dbReference type="Proteomes" id="UP000199514"/>
    </source>
</evidence>
<dbReference type="Proteomes" id="UP000199514">
    <property type="component" value="Unassembled WGS sequence"/>
</dbReference>
<dbReference type="STRING" id="927664.SAMN05421780_10420"/>
<gene>
    <name evidence="3" type="ORF">SAMN05421780_10420</name>
</gene>
<keyword evidence="3" id="KW-0489">Methyltransferase</keyword>
<evidence type="ECO:0000256" key="1">
    <source>
        <dbReference type="PROSITE-ProRule" id="PRU00339"/>
    </source>
</evidence>
<dbReference type="AlphaFoldDB" id="A0A1I1HVT1"/>
<name>A0A1I1HVT1_9BACT</name>
<dbReference type="GO" id="GO:0032259">
    <property type="term" value="P:methylation"/>
    <property type="evidence" value="ECO:0007669"/>
    <property type="project" value="UniProtKB-KW"/>
</dbReference>
<dbReference type="Pfam" id="PF08241">
    <property type="entry name" value="Methyltransf_11"/>
    <property type="match status" value="1"/>
</dbReference>
<keyword evidence="3" id="KW-0808">Transferase</keyword>
<dbReference type="RefSeq" id="WP_091510408.1">
    <property type="nucleotide sequence ID" value="NZ_FOLE01000004.1"/>
</dbReference>
<dbReference type="SUPFAM" id="SSF48452">
    <property type="entry name" value="TPR-like"/>
    <property type="match status" value="1"/>
</dbReference>
<dbReference type="Gene3D" id="1.25.40.10">
    <property type="entry name" value="Tetratricopeptide repeat domain"/>
    <property type="match status" value="1"/>
</dbReference>
<accession>A0A1I1HVT1</accession>
<dbReference type="PROSITE" id="PS51257">
    <property type="entry name" value="PROKAR_LIPOPROTEIN"/>
    <property type="match status" value="1"/>
</dbReference>
<organism evidence="3 4">
    <name type="scientific">Flexibacter flexilis DSM 6793</name>
    <dbReference type="NCBI Taxonomy" id="927664"/>
    <lineage>
        <taxon>Bacteria</taxon>
        <taxon>Pseudomonadati</taxon>
        <taxon>Bacteroidota</taxon>
        <taxon>Cytophagia</taxon>
        <taxon>Cytophagales</taxon>
        <taxon>Flexibacteraceae</taxon>
        <taxon>Flexibacter</taxon>
    </lineage>
</organism>
<sequence length="387" mass="44027">MTKIYALIASFFTTIFLVGCGSLYVSNNPDAIISTHSSRPFKYGFAYSREECEQYRGTLTLYNIKKGDVVAEVGAASGWLEGVYSVMTASVTYYVQDIDTSILNQDQLSKMVKHYSSVRQTPQTNTFKMVIGTKTGTNLPDGAFDKIIISNSYHEFKDPASMVKDLAKKIKPNGTIIIFDDFSNNYIKHKHLGCRITSPKPSMVIKEFEKQGLYLTNISAPINSLENNLFFEFSKQKSDDFKLKTSSVEKYIKILDQLNIEETYSNANLCLEIVENLKPYIATIERIYPRFNTYFSSLGDALYWEEMDLKKSINVFHAGLVLYPKSAEIYKGLGTSYCSDNNYVLSVENYKISLELDPYNQPIKEKINELNNIIAKKKSKKSKHIIK</sequence>
<evidence type="ECO:0000259" key="2">
    <source>
        <dbReference type="Pfam" id="PF08241"/>
    </source>
</evidence>